<feature type="transmembrane region" description="Helical" evidence="8">
    <location>
        <begin position="210"/>
        <end position="230"/>
    </location>
</feature>
<dbReference type="Pfam" id="PF03591">
    <property type="entry name" value="AzlC"/>
    <property type="match status" value="1"/>
</dbReference>
<sequence>MSDSPAAPRRLELWRGARDSLPMLIGAAPFGVIFGTLAAPSDLSAWGALAMSLLVYAGSAQFVALSLFKEHAGLAVIVMTTLVINLRHALYSATLLPQVSHLPQRWRIPLAFGLTDESFAVVQQRQLRQNGVAASHWYFLGSVLAMYLNWQLWTVVGVALGRSVEGLDKLGLDFAMVATFVGIVVPLLKTRPMLAAALCASAVALAGQSLPYRLGLVLAALTGVVMGLLLEKRTDHES</sequence>
<evidence type="ECO:0000256" key="4">
    <source>
        <dbReference type="ARBA" id="ARBA00022475"/>
    </source>
</evidence>
<dbReference type="RefSeq" id="WP_378160552.1">
    <property type="nucleotide sequence ID" value="NZ_JBHSBU010000001.1"/>
</dbReference>
<evidence type="ECO:0000256" key="8">
    <source>
        <dbReference type="SAM" id="Phobius"/>
    </source>
</evidence>
<evidence type="ECO:0000256" key="7">
    <source>
        <dbReference type="ARBA" id="ARBA00023136"/>
    </source>
</evidence>
<organism evidence="9 10">
    <name type="scientific">Chitinimonas lacunae</name>
    <dbReference type="NCBI Taxonomy" id="1963018"/>
    <lineage>
        <taxon>Bacteria</taxon>
        <taxon>Pseudomonadati</taxon>
        <taxon>Pseudomonadota</taxon>
        <taxon>Betaproteobacteria</taxon>
        <taxon>Neisseriales</taxon>
        <taxon>Chitinibacteraceae</taxon>
        <taxon>Chitinimonas</taxon>
    </lineage>
</organism>
<comment type="subcellular location">
    <subcellularLocation>
        <location evidence="1">Cell membrane</location>
        <topology evidence="1">Multi-pass membrane protein</topology>
    </subcellularLocation>
</comment>
<evidence type="ECO:0000256" key="2">
    <source>
        <dbReference type="ARBA" id="ARBA00010735"/>
    </source>
</evidence>
<dbReference type="InterPro" id="IPR011606">
    <property type="entry name" value="Brnchd-chn_aa_trnsp_permease"/>
</dbReference>
<accession>A0ABV8MLL4</accession>
<evidence type="ECO:0000256" key="1">
    <source>
        <dbReference type="ARBA" id="ARBA00004651"/>
    </source>
</evidence>
<dbReference type="EMBL" id="JBHSBU010000001">
    <property type="protein sequence ID" value="MFC4158165.1"/>
    <property type="molecule type" value="Genomic_DNA"/>
</dbReference>
<keyword evidence="6 8" id="KW-1133">Transmembrane helix</keyword>
<keyword evidence="3" id="KW-0813">Transport</keyword>
<dbReference type="Proteomes" id="UP001595791">
    <property type="component" value="Unassembled WGS sequence"/>
</dbReference>
<keyword evidence="4" id="KW-1003">Cell membrane</keyword>
<keyword evidence="7 8" id="KW-0472">Membrane</keyword>
<evidence type="ECO:0000256" key="3">
    <source>
        <dbReference type="ARBA" id="ARBA00022448"/>
    </source>
</evidence>
<feature type="transmembrane region" description="Helical" evidence="8">
    <location>
        <begin position="45"/>
        <end position="65"/>
    </location>
</feature>
<feature type="transmembrane region" description="Helical" evidence="8">
    <location>
        <begin position="137"/>
        <end position="160"/>
    </location>
</feature>
<reference evidence="10" key="1">
    <citation type="journal article" date="2019" name="Int. J. Syst. Evol. Microbiol.">
        <title>The Global Catalogue of Microorganisms (GCM) 10K type strain sequencing project: providing services to taxonomists for standard genome sequencing and annotation.</title>
        <authorList>
            <consortium name="The Broad Institute Genomics Platform"/>
            <consortium name="The Broad Institute Genome Sequencing Center for Infectious Disease"/>
            <person name="Wu L."/>
            <person name="Ma J."/>
        </authorList>
    </citation>
    <scope>NUCLEOTIDE SEQUENCE [LARGE SCALE GENOMIC DNA]</scope>
    <source>
        <strain evidence="10">LMG 29894</strain>
    </source>
</reference>
<evidence type="ECO:0000313" key="10">
    <source>
        <dbReference type="Proteomes" id="UP001595791"/>
    </source>
</evidence>
<name>A0ABV8MLL4_9NEIS</name>
<feature type="transmembrane region" description="Helical" evidence="8">
    <location>
        <begin position="21"/>
        <end position="39"/>
    </location>
</feature>
<keyword evidence="10" id="KW-1185">Reference proteome</keyword>
<feature type="transmembrane region" description="Helical" evidence="8">
    <location>
        <begin position="172"/>
        <end position="190"/>
    </location>
</feature>
<evidence type="ECO:0000256" key="5">
    <source>
        <dbReference type="ARBA" id="ARBA00022692"/>
    </source>
</evidence>
<evidence type="ECO:0000256" key="6">
    <source>
        <dbReference type="ARBA" id="ARBA00022989"/>
    </source>
</evidence>
<evidence type="ECO:0000313" key="9">
    <source>
        <dbReference type="EMBL" id="MFC4158165.1"/>
    </source>
</evidence>
<keyword evidence="5 8" id="KW-0812">Transmembrane</keyword>
<dbReference type="PANTHER" id="PTHR34979:SF1">
    <property type="entry name" value="INNER MEMBRANE PROTEIN YGAZ"/>
    <property type="match status" value="1"/>
</dbReference>
<dbReference type="PANTHER" id="PTHR34979">
    <property type="entry name" value="INNER MEMBRANE PROTEIN YGAZ"/>
    <property type="match status" value="1"/>
</dbReference>
<protein>
    <submittedName>
        <fullName evidence="9">AzlC family ABC transporter permease</fullName>
    </submittedName>
</protein>
<gene>
    <name evidence="9" type="ORF">ACFOW7_02215</name>
</gene>
<proteinExistence type="inferred from homology"/>
<comment type="similarity">
    <text evidence="2">Belongs to the AzlC family.</text>
</comment>
<comment type="caution">
    <text evidence="9">The sequence shown here is derived from an EMBL/GenBank/DDBJ whole genome shotgun (WGS) entry which is preliminary data.</text>
</comment>